<reference evidence="1" key="1">
    <citation type="submission" date="2018-02" db="EMBL/GenBank/DDBJ databases">
        <title>Rhizophora mucronata_Transcriptome.</title>
        <authorList>
            <person name="Meera S.P."/>
            <person name="Sreeshan A."/>
            <person name="Augustine A."/>
        </authorList>
    </citation>
    <scope>NUCLEOTIDE SEQUENCE</scope>
    <source>
        <tissue evidence="1">Leaf</tissue>
    </source>
</reference>
<dbReference type="EMBL" id="GGEC01016469">
    <property type="protein sequence ID" value="MBW96952.1"/>
    <property type="molecule type" value="Transcribed_RNA"/>
</dbReference>
<sequence length="51" mass="5687">MNLNTKLVFPVPISPKSTSLACMNLLPGLAIAKLWSISRNQSQNSWTKEKE</sequence>
<dbReference type="AlphaFoldDB" id="A0A2P2JU20"/>
<organism evidence="1">
    <name type="scientific">Rhizophora mucronata</name>
    <name type="common">Asiatic mangrove</name>
    <dbReference type="NCBI Taxonomy" id="61149"/>
    <lineage>
        <taxon>Eukaryota</taxon>
        <taxon>Viridiplantae</taxon>
        <taxon>Streptophyta</taxon>
        <taxon>Embryophyta</taxon>
        <taxon>Tracheophyta</taxon>
        <taxon>Spermatophyta</taxon>
        <taxon>Magnoliopsida</taxon>
        <taxon>eudicotyledons</taxon>
        <taxon>Gunneridae</taxon>
        <taxon>Pentapetalae</taxon>
        <taxon>rosids</taxon>
        <taxon>fabids</taxon>
        <taxon>Malpighiales</taxon>
        <taxon>Rhizophoraceae</taxon>
        <taxon>Rhizophora</taxon>
    </lineage>
</organism>
<proteinExistence type="predicted"/>
<protein>
    <submittedName>
        <fullName evidence="1">Ras-related protein RABF2a-like</fullName>
    </submittedName>
</protein>
<evidence type="ECO:0000313" key="1">
    <source>
        <dbReference type="EMBL" id="MBW96952.1"/>
    </source>
</evidence>
<name>A0A2P2JU20_RHIMU</name>
<accession>A0A2P2JU20</accession>